<evidence type="ECO:0000256" key="1">
    <source>
        <dbReference type="SAM" id="MobiDB-lite"/>
    </source>
</evidence>
<name>A0AAE0LYR2_9PEZI</name>
<proteinExistence type="predicted"/>
<reference evidence="2" key="1">
    <citation type="journal article" date="2023" name="Mol. Phylogenet. Evol.">
        <title>Genome-scale phylogeny and comparative genomics of the fungal order Sordariales.</title>
        <authorList>
            <person name="Hensen N."/>
            <person name="Bonometti L."/>
            <person name="Westerberg I."/>
            <person name="Brannstrom I.O."/>
            <person name="Guillou S."/>
            <person name="Cros-Aarteil S."/>
            <person name="Calhoun S."/>
            <person name="Haridas S."/>
            <person name="Kuo A."/>
            <person name="Mondo S."/>
            <person name="Pangilinan J."/>
            <person name="Riley R."/>
            <person name="LaButti K."/>
            <person name="Andreopoulos B."/>
            <person name="Lipzen A."/>
            <person name="Chen C."/>
            <person name="Yan M."/>
            <person name="Daum C."/>
            <person name="Ng V."/>
            <person name="Clum A."/>
            <person name="Steindorff A."/>
            <person name="Ohm R.A."/>
            <person name="Martin F."/>
            <person name="Silar P."/>
            <person name="Natvig D.O."/>
            <person name="Lalanne C."/>
            <person name="Gautier V."/>
            <person name="Ament-Velasquez S.L."/>
            <person name="Kruys A."/>
            <person name="Hutchinson M.I."/>
            <person name="Powell A.J."/>
            <person name="Barry K."/>
            <person name="Miller A.N."/>
            <person name="Grigoriev I.V."/>
            <person name="Debuchy R."/>
            <person name="Gladieux P."/>
            <person name="Hiltunen Thoren M."/>
            <person name="Johannesson H."/>
        </authorList>
    </citation>
    <scope>NUCLEOTIDE SEQUENCE</scope>
    <source>
        <strain evidence="2">CBS 118394</strain>
    </source>
</reference>
<evidence type="ECO:0000313" key="3">
    <source>
        <dbReference type="Proteomes" id="UP001283341"/>
    </source>
</evidence>
<feature type="region of interest" description="Disordered" evidence="1">
    <location>
        <begin position="248"/>
        <end position="278"/>
    </location>
</feature>
<dbReference type="EMBL" id="JAUEDM010000008">
    <property type="protein sequence ID" value="KAK3312590.1"/>
    <property type="molecule type" value="Genomic_DNA"/>
</dbReference>
<dbReference type="AlphaFoldDB" id="A0AAE0LYR2"/>
<keyword evidence="3" id="KW-1185">Reference proteome</keyword>
<organism evidence="2 3">
    <name type="scientific">Apodospora peruviana</name>
    <dbReference type="NCBI Taxonomy" id="516989"/>
    <lineage>
        <taxon>Eukaryota</taxon>
        <taxon>Fungi</taxon>
        <taxon>Dikarya</taxon>
        <taxon>Ascomycota</taxon>
        <taxon>Pezizomycotina</taxon>
        <taxon>Sordariomycetes</taxon>
        <taxon>Sordariomycetidae</taxon>
        <taxon>Sordariales</taxon>
        <taxon>Lasiosphaeriaceae</taxon>
        <taxon>Apodospora</taxon>
    </lineage>
</organism>
<reference evidence="2" key="2">
    <citation type="submission" date="2023-06" db="EMBL/GenBank/DDBJ databases">
        <authorList>
            <consortium name="Lawrence Berkeley National Laboratory"/>
            <person name="Haridas S."/>
            <person name="Hensen N."/>
            <person name="Bonometti L."/>
            <person name="Westerberg I."/>
            <person name="Brannstrom I.O."/>
            <person name="Guillou S."/>
            <person name="Cros-Aarteil S."/>
            <person name="Calhoun S."/>
            <person name="Kuo A."/>
            <person name="Mondo S."/>
            <person name="Pangilinan J."/>
            <person name="Riley R."/>
            <person name="Labutti K."/>
            <person name="Andreopoulos B."/>
            <person name="Lipzen A."/>
            <person name="Chen C."/>
            <person name="Yanf M."/>
            <person name="Daum C."/>
            <person name="Ng V."/>
            <person name="Clum A."/>
            <person name="Steindorff A."/>
            <person name="Ohm R."/>
            <person name="Martin F."/>
            <person name="Silar P."/>
            <person name="Natvig D."/>
            <person name="Lalanne C."/>
            <person name="Gautier V."/>
            <person name="Ament-Velasquez S.L."/>
            <person name="Kruys A."/>
            <person name="Hutchinson M.I."/>
            <person name="Powell A.J."/>
            <person name="Barry K."/>
            <person name="Miller A.N."/>
            <person name="Grigoriev I.V."/>
            <person name="Debuchy R."/>
            <person name="Gladieux P."/>
            <person name="Thoren M.H."/>
            <person name="Johannesson H."/>
        </authorList>
    </citation>
    <scope>NUCLEOTIDE SEQUENCE</scope>
    <source>
        <strain evidence="2">CBS 118394</strain>
    </source>
</reference>
<evidence type="ECO:0000313" key="2">
    <source>
        <dbReference type="EMBL" id="KAK3312590.1"/>
    </source>
</evidence>
<accession>A0AAE0LYR2</accession>
<protein>
    <submittedName>
        <fullName evidence="2">Uncharacterized protein</fullName>
    </submittedName>
</protein>
<dbReference type="Proteomes" id="UP001283341">
    <property type="component" value="Unassembled WGS sequence"/>
</dbReference>
<sequence>MRALVGCRVWPPSWDDSSLESFKPEFYITRPSHSCRNFYIPIPLILAGIFTSPSLSFLQEFLHPHPSHSCRNFYIPIPPISTGVLHHPSLSFLYELLHPPSPGAFTTASIPQRHPVYMERPTETTEKVWDTWQKLVKHAGKLKILGSLNTSEVKQGKDASEVLLAVQTVPRRQIYKLFLHDVLSHSGPAVVLLCAIAAGQTRIANLKTIDRTQLSNLIRSKLDAINHPVIGRLAKECQIPSSVDDIPLPAVDSQSNKRSKKRARSLETANLGPEIEESGQRVDNNATLRGINGVFNKYICDAIRRVTDQDEVKAAVTMILPLWGGPVDCFVSLDICENEVEKLSMALFKAKVRWAEHTLRLEREGIVVSIPSSEATIGGVLDGDILEVFGPVVHTAITENPVRKRELEEGKLATECVSMGFIKNGAILNLSLGLERGLEIWKELYT</sequence>
<comment type="caution">
    <text evidence="2">The sequence shown here is derived from an EMBL/GenBank/DDBJ whole genome shotgun (WGS) entry which is preliminary data.</text>
</comment>
<gene>
    <name evidence="2" type="ORF">B0H66DRAFT_537672</name>
</gene>